<dbReference type="PANTHER" id="PTHR37424:SF1">
    <property type="entry name" value="BACTERIOFERRITIN-ASSOCIATED FERREDOXIN"/>
    <property type="match status" value="1"/>
</dbReference>
<keyword evidence="2" id="KW-0479">Metal-binding</keyword>
<name>A0A501PH11_9PROT</name>
<keyword evidence="1" id="KW-0001">2Fe-2S</keyword>
<dbReference type="RefSeq" id="WP_139940725.1">
    <property type="nucleotide sequence ID" value="NZ_JBHSYP010000006.1"/>
</dbReference>
<dbReference type="Proteomes" id="UP000319148">
    <property type="component" value="Unassembled WGS sequence"/>
</dbReference>
<evidence type="ECO:0000313" key="6">
    <source>
        <dbReference type="Proteomes" id="UP000319148"/>
    </source>
</evidence>
<comment type="caution">
    <text evidence="5">The sequence shown here is derived from an EMBL/GenBank/DDBJ whole genome shotgun (WGS) entry which is preliminary data.</text>
</comment>
<keyword evidence="6" id="KW-1185">Reference proteome</keyword>
<dbReference type="InterPro" id="IPR041854">
    <property type="entry name" value="BFD-like_2Fe2S-bd_dom_sf"/>
</dbReference>
<evidence type="ECO:0000256" key="1">
    <source>
        <dbReference type="ARBA" id="ARBA00022714"/>
    </source>
</evidence>
<accession>A0A501PH11</accession>
<evidence type="ECO:0000313" key="5">
    <source>
        <dbReference type="EMBL" id="TPD59753.1"/>
    </source>
</evidence>
<gene>
    <name evidence="5" type="ORF">FIV46_09685</name>
</gene>
<organism evidence="5 6">
    <name type="scientific">Emcibacter nanhaiensis</name>
    <dbReference type="NCBI Taxonomy" id="1505037"/>
    <lineage>
        <taxon>Bacteria</taxon>
        <taxon>Pseudomonadati</taxon>
        <taxon>Pseudomonadota</taxon>
        <taxon>Alphaproteobacteria</taxon>
        <taxon>Emcibacterales</taxon>
        <taxon>Emcibacteraceae</taxon>
        <taxon>Emcibacter</taxon>
    </lineage>
</organism>
<dbReference type="GO" id="GO:0046872">
    <property type="term" value="F:metal ion binding"/>
    <property type="evidence" value="ECO:0007669"/>
    <property type="project" value="UniProtKB-KW"/>
</dbReference>
<dbReference type="Gene3D" id="1.10.10.1100">
    <property type="entry name" value="BFD-like [2Fe-2S]-binding domain"/>
    <property type="match status" value="1"/>
</dbReference>
<sequence length="61" mass="6744">MYICICNALKESTVRQAARNCAPDTHISDFYESMGVEVQCGQCTCKALDVLEEEARPCQVA</sequence>
<dbReference type="PANTHER" id="PTHR37424">
    <property type="entry name" value="BACTERIOFERRITIN-ASSOCIATED FERREDOXIN"/>
    <property type="match status" value="1"/>
</dbReference>
<dbReference type="GO" id="GO:0051537">
    <property type="term" value="F:2 iron, 2 sulfur cluster binding"/>
    <property type="evidence" value="ECO:0007669"/>
    <property type="project" value="UniProtKB-KW"/>
</dbReference>
<dbReference type="InterPro" id="IPR052371">
    <property type="entry name" value="BFD-associated_ferredoxin"/>
</dbReference>
<keyword evidence="4" id="KW-0411">Iron-sulfur</keyword>
<protein>
    <submittedName>
        <fullName evidence="5">Ferredoxin</fullName>
    </submittedName>
</protein>
<dbReference type="EMBL" id="VFIY01000010">
    <property type="protein sequence ID" value="TPD59753.1"/>
    <property type="molecule type" value="Genomic_DNA"/>
</dbReference>
<proteinExistence type="predicted"/>
<reference evidence="6" key="1">
    <citation type="submission" date="2019-06" db="EMBL/GenBank/DDBJ databases">
        <title>The complete genome of Emcibacter congregatus ZYLT.</title>
        <authorList>
            <person name="Zhao Z."/>
        </authorList>
    </citation>
    <scope>NUCLEOTIDE SEQUENCE [LARGE SCALE GENOMIC DNA]</scope>
    <source>
        <strain evidence="6">MCCC 1A06723</strain>
    </source>
</reference>
<keyword evidence="3" id="KW-0408">Iron</keyword>
<evidence type="ECO:0000256" key="3">
    <source>
        <dbReference type="ARBA" id="ARBA00023004"/>
    </source>
</evidence>
<dbReference type="AlphaFoldDB" id="A0A501PH11"/>
<dbReference type="OrthoDB" id="7428628at2"/>
<evidence type="ECO:0000256" key="4">
    <source>
        <dbReference type="ARBA" id="ARBA00023014"/>
    </source>
</evidence>
<evidence type="ECO:0000256" key="2">
    <source>
        <dbReference type="ARBA" id="ARBA00022723"/>
    </source>
</evidence>